<reference evidence="1 2" key="1">
    <citation type="submission" date="2022-08" db="EMBL/GenBank/DDBJ databases">
        <title>Aerococcaceae sp. nov isolated from spoiled eye mask.</title>
        <authorList>
            <person name="Zhou G."/>
            <person name="Xie X.-B."/>
            <person name="Shi Q.-S."/>
            <person name="Wang Y.-S."/>
            <person name="Wen X."/>
            <person name="Peng H."/>
            <person name="Yang X.-J."/>
            <person name="Tao H.-B."/>
            <person name="Huang X.-M."/>
        </authorList>
    </citation>
    <scope>NUCLEOTIDE SEQUENCE [LARGE SCALE GENOMIC DNA]</scope>
    <source>
        <strain evidence="2">DM20194951</strain>
    </source>
</reference>
<dbReference type="Proteomes" id="UP001315967">
    <property type="component" value="Chromosome"/>
</dbReference>
<dbReference type="RefSeq" id="WP_313794704.1">
    <property type="nucleotide sequence ID" value="NZ_CP102453.1"/>
</dbReference>
<keyword evidence="2" id="KW-1185">Reference proteome</keyword>
<accession>A0ABY5P8Y6</accession>
<evidence type="ECO:0000313" key="1">
    <source>
        <dbReference type="EMBL" id="UUX35211.1"/>
    </source>
</evidence>
<protein>
    <submittedName>
        <fullName evidence="1">Uncharacterized protein</fullName>
    </submittedName>
</protein>
<dbReference type="EMBL" id="CP102453">
    <property type="protein sequence ID" value="UUX35211.1"/>
    <property type="molecule type" value="Genomic_DNA"/>
</dbReference>
<name>A0ABY5P8Y6_9LACT</name>
<organism evidence="1 2">
    <name type="scientific">Fundicoccus culcitae</name>
    <dbReference type="NCBI Taxonomy" id="2969821"/>
    <lineage>
        <taxon>Bacteria</taxon>
        <taxon>Bacillati</taxon>
        <taxon>Bacillota</taxon>
        <taxon>Bacilli</taxon>
        <taxon>Lactobacillales</taxon>
        <taxon>Aerococcaceae</taxon>
        <taxon>Fundicoccus</taxon>
    </lineage>
</organism>
<proteinExistence type="predicted"/>
<gene>
    <name evidence="1" type="ORF">NRE15_06090</name>
</gene>
<evidence type="ECO:0000313" key="2">
    <source>
        <dbReference type="Proteomes" id="UP001315967"/>
    </source>
</evidence>
<sequence length="60" mass="6689">MELFINNIQIVTNYQVSGMDKEEAMRYVTEKLAAAGVTETIFPEAILMTILSSVGDSTRF</sequence>